<sequence length="114" mass="12784">MKASLKFLAVVAFTTVANVALANVDKADKEKSVEVKAQIFPSKNDMIYVQLEKAGRGKVLIKISDQNGHVLHSESVKEEVKTLKRFDISNLPAGSYFYEVSSEFYTLKKKIDKE</sequence>
<reference evidence="3 4" key="1">
    <citation type="submission" date="2017-04" db="EMBL/GenBank/DDBJ databases">
        <authorList>
            <person name="Afonso C.L."/>
            <person name="Miller P.J."/>
            <person name="Scott M.A."/>
            <person name="Spackman E."/>
            <person name="Goraichik I."/>
            <person name="Dimitrov K.M."/>
            <person name="Suarez D.L."/>
            <person name="Swayne D.E."/>
        </authorList>
    </citation>
    <scope>NUCLEOTIDE SEQUENCE [LARGE SCALE GENOMIC DNA]</scope>
    <source>
        <strain evidence="3 4">DSM 26133</strain>
    </source>
</reference>
<accession>A0A1W2GHW0</accession>
<dbReference type="OrthoDB" id="961604at2"/>
<dbReference type="EMBL" id="FWYF01000003">
    <property type="protein sequence ID" value="SMD35866.1"/>
    <property type="molecule type" value="Genomic_DNA"/>
</dbReference>
<proteinExistence type="predicted"/>
<evidence type="ECO:0000259" key="2">
    <source>
        <dbReference type="Pfam" id="PF18962"/>
    </source>
</evidence>
<dbReference type="Proteomes" id="UP000192472">
    <property type="component" value="Unassembled WGS sequence"/>
</dbReference>
<evidence type="ECO:0000313" key="4">
    <source>
        <dbReference type="Proteomes" id="UP000192472"/>
    </source>
</evidence>
<feature type="chain" id="PRO_5012303446" evidence="1">
    <location>
        <begin position="23"/>
        <end position="114"/>
    </location>
</feature>
<dbReference type="InterPro" id="IPR026444">
    <property type="entry name" value="Secre_tail"/>
</dbReference>
<dbReference type="RefSeq" id="WP_084373257.1">
    <property type="nucleotide sequence ID" value="NZ_FWYF01000003.1"/>
</dbReference>
<dbReference type="NCBIfam" id="TIGR04183">
    <property type="entry name" value="Por_Secre_tail"/>
    <property type="match status" value="1"/>
</dbReference>
<evidence type="ECO:0000256" key="1">
    <source>
        <dbReference type="SAM" id="SignalP"/>
    </source>
</evidence>
<dbReference type="Pfam" id="PF18962">
    <property type="entry name" value="Por_Secre_tail"/>
    <property type="match status" value="1"/>
</dbReference>
<feature type="signal peptide" evidence="1">
    <location>
        <begin position="1"/>
        <end position="22"/>
    </location>
</feature>
<protein>
    <submittedName>
        <fullName evidence="3">Por secretion system C-terminal sorting domain-containing protein</fullName>
    </submittedName>
</protein>
<evidence type="ECO:0000313" key="3">
    <source>
        <dbReference type="EMBL" id="SMD35866.1"/>
    </source>
</evidence>
<name>A0A1W2GHW0_REIFA</name>
<dbReference type="AlphaFoldDB" id="A0A1W2GHW0"/>
<gene>
    <name evidence="3" type="ORF">SAMN04488029_2577</name>
</gene>
<organism evidence="3 4">
    <name type="scientific">Reichenbachiella faecimaris</name>
    <dbReference type="NCBI Taxonomy" id="692418"/>
    <lineage>
        <taxon>Bacteria</taxon>
        <taxon>Pseudomonadati</taxon>
        <taxon>Bacteroidota</taxon>
        <taxon>Cytophagia</taxon>
        <taxon>Cytophagales</taxon>
        <taxon>Reichenbachiellaceae</taxon>
        <taxon>Reichenbachiella</taxon>
    </lineage>
</organism>
<feature type="domain" description="Secretion system C-terminal sorting" evidence="2">
    <location>
        <begin position="44"/>
        <end position="110"/>
    </location>
</feature>
<keyword evidence="1" id="KW-0732">Signal</keyword>
<keyword evidence="4" id="KW-1185">Reference proteome</keyword>